<evidence type="ECO:0000256" key="3">
    <source>
        <dbReference type="ARBA" id="ARBA00023134"/>
    </source>
</evidence>
<gene>
    <name evidence="5" type="ORF">Q604_UNBC01731G0001</name>
</gene>
<feature type="non-terminal residue" evidence="5">
    <location>
        <position position="1"/>
    </location>
</feature>
<evidence type="ECO:0000256" key="1">
    <source>
        <dbReference type="ARBA" id="ARBA00022741"/>
    </source>
</evidence>
<evidence type="ECO:0000259" key="4">
    <source>
        <dbReference type="SMART" id="SM00838"/>
    </source>
</evidence>
<dbReference type="InterPro" id="IPR035649">
    <property type="entry name" value="EFG_V"/>
</dbReference>
<dbReference type="Pfam" id="PF00679">
    <property type="entry name" value="EFG_C"/>
    <property type="match status" value="1"/>
</dbReference>
<organism evidence="5">
    <name type="scientific">human gut metagenome</name>
    <dbReference type="NCBI Taxonomy" id="408170"/>
    <lineage>
        <taxon>unclassified sequences</taxon>
        <taxon>metagenomes</taxon>
        <taxon>organismal metagenomes</taxon>
    </lineage>
</organism>
<dbReference type="InterPro" id="IPR000640">
    <property type="entry name" value="EFG_V-like"/>
</dbReference>
<keyword evidence="2" id="KW-0648">Protein biosynthesis</keyword>
<proteinExistence type="predicted"/>
<accession>W1YR67</accession>
<dbReference type="PANTHER" id="PTHR43261">
    <property type="entry name" value="TRANSLATION ELONGATION FACTOR G-RELATED"/>
    <property type="match status" value="1"/>
</dbReference>
<dbReference type="SMART" id="SM00838">
    <property type="entry name" value="EFG_C"/>
    <property type="match status" value="1"/>
</dbReference>
<dbReference type="GO" id="GO:0005525">
    <property type="term" value="F:GTP binding"/>
    <property type="evidence" value="ECO:0007669"/>
    <property type="project" value="UniProtKB-KW"/>
</dbReference>
<dbReference type="EMBL" id="AZMM01001731">
    <property type="protein sequence ID" value="ETJ44240.1"/>
    <property type="molecule type" value="Genomic_DNA"/>
</dbReference>
<keyword evidence="3" id="KW-0342">GTP-binding</keyword>
<dbReference type="SUPFAM" id="SSF54980">
    <property type="entry name" value="EF-G C-terminal domain-like"/>
    <property type="match status" value="1"/>
</dbReference>
<feature type="domain" description="Elongation factor EFG" evidence="4">
    <location>
        <begin position="1"/>
        <end position="54"/>
    </location>
</feature>
<dbReference type="GO" id="GO:0003746">
    <property type="term" value="F:translation elongation factor activity"/>
    <property type="evidence" value="ECO:0007669"/>
    <property type="project" value="UniProtKB-KW"/>
</dbReference>
<keyword evidence="1" id="KW-0547">Nucleotide-binding</keyword>
<sequence length="60" mass="6880">MEARNGNQHIKAYVPLSEMFGYATDLRSKTQGRGNYSMTFDHYEEVPKKIAEEIQAKKNG</sequence>
<dbReference type="CDD" id="cd03713">
    <property type="entry name" value="EFG_mtEFG_C"/>
    <property type="match status" value="1"/>
</dbReference>
<dbReference type="Gene3D" id="3.30.70.240">
    <property type="match status" value="1"/>
</dbReference>
<evidence type="ECO:0000313" key="5">
    <source>
        <dbReference type="EMBL" id="ETJ44240.1"/>
    </source>
</evidence>
<name>W1YR67_9ZZZZ</name>
<reference evidence="5" key="1">
    <citation type="submission" date="2013-12" db="EMBL/GenBank/DDBJ databases">
        <title>A Varibaculum cambriense genome reconstructed from a premature infant gut community with otherwise low bacterial novelty that shifts toward anaerobic metabolism during the third week of life.</title>
        <authorList>
            <person name="Brown C.T."/>
            <person name="Sharon I."/>
            <person name="Thomas B.C."/>
            <person name="Castelle C.J."/>
            <person name="Morowitz M.J."/>
            <person name="Banfield J.F."/>
        </authorList>
    </citation>
    <scope>NUCLEOTIDE SEQUENCE</scope>
</reference>
<protein>
    <submittedName>
        <fullName evidence="5">Elongation factor G</fullName>
    </submittedName>
</protein>
<dbReference type="FunFam" id="3.30.70.240:FF:000001">
    <property type="entry name" value="Elongation factor G"/>
    <property type="match status" value="1"/>
</dbReference>
<dbReference type="AlphaFoldDB" id="W1YR67"/>
<keyword evidence="5" id="KW-0251">Elongation factor</keyword>
<evidence type="ECO:0000256" key="2">
    <source>
        <dbReference type="ARBA" id="ARBA00022917"/>
    </source>
</evidence>
<dbReference type="GO" id="GO:0032790">
    <property type="term" value="P:ribosome disassembly"/>
    <property type="evidence" value="ECO:0007669"/>
    <property type="project" value="TreeGrafter"/>
</dbReference>
<dbReference type="InterPro" id="IPR035647">
    <property type="entry name" value="EFG_III/V"/>
</dbReference>
<dbReference type="PANTHER" id="PTHR43261:SF1">
    <property type="entry name" value="RIBOSOME-RELEASING FACTOR 2, MITOCHONDRIAL"/>
    <property type="match status" value="1"/>
</dbReference>
<comment type="caution">
    <text evidence="5">The sequence shown here is derived from an EMBL/GenBank/DDBJ whole genome shotgun (WGS) entry which is preliminary data.</text>
</comment>